<keyword evidence="3" id="KW-1185">Reference proteome</keyword>
<evidence type="ECO:0000256" key="1">
    <source>
        <dbReference type="SAM" id="MobiDB-lite"/>
    </source>
</evidence>
<feature type="compositionally biased region" description="Polar residues" evidence="1">
    <location>
        <begin position="66"/>
        <end position="78"/>
    </location>
</feature>
<sequence>MKNSLRDLKHGESVEVEGELYTSSFDLLLHGDEFPDRCSADPALEENHNPDYPVDRPGYEDDISEETSLVPTTANYTK</sequence>
<name>A0ABY8CD16_9ARCH</name>
<protein>
    <submittedName>
        <fullName evidence="2">Uncharacterized protein</fullName>
    </submittedName>
</protein>
<reference evidence="2 3" key="1">
    <citation type="submission" date="2022-09" db="EMBL/GenBank/DDBJ databases">
        <title>Xylan utilization by haloarchaea-nanohaloarchaea associations.</title>
        <authorList>
            <person name="Yakimov M."/>
        </authorList>
    </citation>
    <scope>NUCLEOTIDE SEQUENCE [LARGE SCALE GENOMIC DNA]</scope>
    <source>
        <strain evidence="2 3">SVXNc</strain>
    </source>
</reference>
<dbReference type="Proteomes" id="UP001218034">
    <property type="component" value="Chromosome"/>
</dbReference>
<evidence type="ECO:0000313" key="3">
    <source>
        <dbReference type="Proteomes" id="UP001218034"/>
    </source>
</evidence>
<dbReference type="GeneID" id="90589516"/>
<feature type="region of interest" description="Disordered" evidence="1">
    <location>
        <begin position="38"/>
        <end position="78"/>
    </location>
</feature>
<gene>
    <name evidence="2" type="ORF">SVXNc_0081</name>
</gene>
<organism evidence="2 3">
    <name type="scientific">Candidatus Nanohalococcus occultus</name>
    <dbReference type="NCBI Taxonomy" id="2978047"/>
    <lineage>
        <taxon>Archaea</taxon>
        <taxon>Candidatus Nanohalarchaeota</taxon>
        <taxon>Candidatus Nanohalarchaeota incertae sedis</taxon>
        <taxon>Candidatus Nanohalococcus</taxon>
    </lineage>
</organism>
<proteinExistence type="predicted"/>
<evidence type="ECO:0000313" key="2">
    <source>
        <dbReference type="EMBL" id="WEL19113.1"/>
    </source>
</evidence>
<accession>A0ABY8CD16</accession>
<dbReference type="EMBL" id="CP104395">
    <property type="protein sequence ID" value="WEL19113.1"/>
    <property type="molecule type" value="Genomic_DNA"/>
</dbReference>
<feature type="compositionally biased region" description="Basic and acidic residues" evidence="1">
    <location>
        <begin position="38"/>
        <end position="59"/>
    </location>
</feature>
<dbReference type="RefSeq" id="WP_347721985.1">
    <property type="nucleotide sequence ID" value="NZ_CP104395.1"/>
</dbReference>